<dbReference type="Proteomes" id="UP000247480">
    <property type="component" value="Unassembled WGS sequence"/>
</dbReference>
<dbReference type="AlphaFoldDB" id="A0A2V0QBH8"/>
<sequence length="157" mass="17288">MLPSAWRAEGGGRYRGFTARLQINTGKPADVPQLADDLATGCVHRIGDFPPARHLLFIPYPGRCGIAPALSGNVGCLGHDHSCRRTLRIVGRVQVVWYTVLGVAAACHRRHHNSVCQIDRAHPHGREKIGGRTQIIHRKYSKVDRSSTKMVKKTPAT</sequence>
<protein>
    <submittedName>
        <fullName evidence="1">Transposase and inactivated derivatives</fullName>
    </submittedName>
</protein>
<name>A0A2V0QBH8_PSESF</name>
<proteinExistence type="predicted"/>
<evidence type="ECO:0000313" key="2">
    <source>
        <dbReference type="Proteomes" id="UP000247480"/>
    </source>
</evidence>
<reference evidence="1 2" key="1">
    <citation type="submission" date="2018-04" db="EMBL/GenBank/DDBJ databases">
        <title>Draft genome sequence of Pseudomonas syringae pv. actinidiae biovar 1 strains isolated from kiwifruit in Kagawa prefecture.</title>
        <authorList>
            <person name="Tabuchi M."/>
            <person name="Saito M."/>
            <person name="Fujiwara S."/>
            <person name="Sasa N."/>
            <person name="Akimitsu K."/>
            <person name="Gomi K."/>
            <person name="Konishi-Sugita S."/>
            <person name="Hamano K."/>
            <person name="Kataoka I."/>
        </authorList>
    </citation>
    <scope>NUCLEOTIDE SEQUENCE [LARGE SCALE GENOMIC DNA]</scope>
    <source>
        <strain evidence="1 2">MAFF212206</strain>
    </source>
</reference>
<evidence type="ECO:0000313" key="1">
    <source>
        <dbReference type="EMBL" id="GBH10483.1"/>
    </source>
</evidence>
<accession>A0A2V0QBH8</accession>
<dbReference type="EMBL" id="BGJZ01000186">
    <property type="protein sequence ID" value="GBH10483.1"/>
    <property type="molecule type" value="Genomic_DNA"/>
</dbReference>
<gene>
    <name evidence="1" type="ORF">KPSA1_03901</name>
</gene>
<comment type="caution">
    <text evidence="1">The sequence shown here is derived from an EMBL/GenBank/DDBJ whole genome shotgun (WGS) entry which is preliminary data.</text>
</comment>
<organism evidence="1 2">
    <name type="scientific">Pseudomonas syringae pv. actinidiae</name>
    <dbReference type="NCBI Taxonomy" id="103796"/>
    <lineage>
        <taxon>Bacteria</taxon>
        <taxon>Pseudomonadati</taxon>
        <taxon>Pseudomonadota</taxon>
        <taxon>Gammaproteobacteria</taxon>
        <taxon>Pseudomonadales</taxon>
        <taxon>Pseudomonadaceae</taxon>
        <taxon>Pseudomonas</taxon>
        <taxon>Pseudomonas syringae</taxon>
    </lineage>
</organism>